<evidence type="ECO:0000256" key="1">
    <source>
        <dbReference type="ARBA" id="ARBA00004651"/>
    </source>
</evidence>
<evidence type="ECO:0000256" key="5">
    <source>
        <dbReference type="ARBA" id="ARBA00022725"/>
    </source>
</evidence>
<dbReference type="GO" id="GO:0005549">
    <property type="term" value="F:odorant binding"/>
    <property type="evidence" value="ECO:0007669"/>
    <property type="project" value="InterPro"/>
</dbReference>
<reference evidence="11 12" key="1">
    <citation type="submission" date="2017-07" db="EMBL/GenBank/DDBJ databases">
        <authorList>
            <person name="Talla V."/>
            <person name="Backstrom N."/>
        </authorList>
    </citation>
    <scope>NUCLEOTIDE SEQUENCE [LARGE SCALE GENOMIC DNA]</scope>
</reference>
<keyword evidence="12" id="KW-1185">Reference proteome</keyword>
<keyword evidence="5" id="KW-0552">Olfaction</keyword>
<feature type="transmembrane region" description="Helical" evidence="10">
    <location>
        <begin position="12"/>
        <end position="30"/>
    </location>
</feature>
<keyword evidence="3" id="KW-0716">Sensory transduction</keyword>
<evidence type="ECO:0000256" key="6">
    <source>
        <dbReference type="ARBA" id="ARBA00022989"/>
    </source>
</evidence>
<proteinExistence type="predicted"/>
<evidence type="ECO:0000256" key="3">
    <source>
        <dbReference type="ARBA" id="ARBA00022606"/>
    </source>
</evidence>
<dbReference type="AlphaFoldDB" id="A0A5E4QGZ9"/>
<dbReference type="Pfam" id="PF02949">
    <property type="entry name" value="7tm_6"/>
    <property type="match status" value="1"/>
</dbReference>
<keyword evidence="6 10" id="KW-1133">Transmembrane helix</keyword>
<keyword evidence="4 10" id="KW-0812">Transmembrane</keyword>
<comment type="subcellular location">
    <subcellularLocation>
        <location evidence="1">Cell membrane</location>
        <topology evidence="1">Multi-pass membrane protein</topology>
    </subcellularLocation>
</comment>
<evidence type="ECO:0000313" key="11">
    <source>
        <dbReference type="EMBL" id="VVC96990.1"/>
    </source>
</evidence>
<dbReference type="Proteomes" id="UP000324832">
    <property type="component" value="Unassembled WGS sequence"/>
</dbReference>
<accession>A0A5E4QGZ9</accession>
<dbReference type="GO" id="GO:0004984">
    <property type="term" value="F:olfactory receptor activity"/>
    <property type="evidence" value="ECO:0007669"/>
    <property type="project" value="InterPro"/>
</dbReference>
<evidence type="ECO:0000313" key="12">
    <source>
        <dbReference type="Proteomes" id="UP000324832"/>
    </source>
</evidence>
<name>A0A5E4QGZ9_9NEOP</name>
<evidence type="ECO:0000256" key="8">
    <source>
        <dbReference type="ARBA" id="ARBA00023170"/>
    </source>
</evidence>
<feature type="non-terminal residue" evidence="11">
    <location>
        <position position="97"/>
    </location>
</feature>
<sequence>MSMYVEDVTIQQQLWISEFFIALVAQLLFYCWHSNEVYYMSLTVSNGVYGSAWWSLDARERRNMLLLAAQLNKTVVFNAGPFATLSVATFMTVRKYS</sequence>
<dbReference type="PANTHER" id="PTHR21137:SF35">
    <property type="entry name" value="ODORANT RECEPTOR 19A-RELATED"/>
    <property type="match status" value="1"/>
</dbReference>
<evidence type="ECO:0000256" key="9">
    <source>
        <dbReference type="ARBA" id="ARBA00023224"/>
    </source>
</evidence>
<evidence type="ECO:0000256" key="4">
    <source>
        <dbReference type="ARBA" id="ARBA00022692"/>
    </source>
</evidence>
<keyword evidence="7 10" id="KW-0472">Membrane</keyword>
<organism evidence="11 12">
    <name type="scientific">Leptidea sinapis</name>
    <dbReference type="NCBI Taxonomy" id="189913"/>
    <lineage>
        <taxon>Eukaryota</taxon>
        <taxon>Metazoa</taxon>
        <taxon>Ecdysozoa</taxon>
        <taxon>Arthropoda</taxon>
        <taxon>Hexapoda</taxon>
        <taxon>Insecta</taxon>
        <taxon>Pterygota</taxon>
        <taxon>Neoptera</taxon>
        <taxon>Endopterygota</taxon>
        <taxon>Lepidoptera</taxon>
        <taxon>Glossata</taxon>
        <taxon>Ditrysia</taxon>
        <taxon>Papilionoidea</taxon>
        <taxon>Pieridae</taxon>
        <taxon>Dismorphiinae</taxon>
        <taxon>Leptidea</taxon>
    </lineage>
</organism>
<protein>
    <recommendedName>
        <fullName evidence="13">Odorant receptor</fullName>
    </recommendedName>
</protein>
<dbReference type="InterPro" id="IPR004117">
    <property type="entry name" value="7tm6_olfct_rcpt"/>
</dbReference>
<dbReference type="EMBL" id="FZQP02002968">
    <property type="protein sequence ID" value="VVC96990.1"/>
    <property type="molecule type" value="Genomic_DNA"/>
</dbReference>
<gene>
    <name evidence="11" type="ORF">LSINAPIS_LOCUS8374</name>
</gene>
<evidence type="ECO:0000256" key="7">
    <source>
        <dbReference type="ARBA" id="ARBA00023136"/>
    </source>
</evidence>
<evidence type="ECO:0008006" key="13">
    <source>
        <dbReference type="Google" id="ProtNLM"/>
    </source>
</evidence>
<evidence type="ECO:0000256" key="10">
    <source>
        <dbReference type="SAM" id="Phobius"/>
    </source>
</evidence>
<keyword evidence="8" id="KW-0675">Receptor</keyword>
<feature type="transmembrane region" description="Helical" evidence="10">
    <location>
        <begin position="75"/>
        <end position="93"/>
    </location>
</feature>
<dbReference type="PANTHER" id="PTHR21137">
    <property type="entry name" value="ODORANT RECEPTOR"/>
    <property type="match status" value="1"/>
</dbReference>
<keyword evidence="2" id="KW-1003">Cell membrane</keyword>
<dbReference type="GO" id="GO:0007165">
    <property type="term" value="P:signal transduction"/>
    <property type="evidence" value="ECO:0007669"/>
    <property type="project" value="UniProtKB-KW"/>
</dbReference>
<evidence type="ECO:0000256" key="2">
    <source>
        <dbReference type="ARBA" id="ARBA00022475"/>
    </source>
</evidence>
<dbReference type="GO" id="GO:0005886">
    <property type="term" value="C:plasma membrane"/>
    <property type="evidence" value="ECO:0007669"/>
    <property type="project" value="UniProtKB-SubCell"/>
</dbReference>
<keyword evidence="9" id="KW-0807">Transducer</keyword>